<name>A0A8J2J4S1_9HEXA</name>
<dbReference type="EMBL" id="CAJVCH010002299">
    <property type="protein sequence ID" value="CAG7643710.1"/>
    <property type="molecule type" value="Genomic_DNA"/>
</dbReference>
<feature type="non-terminal residue" evidence="1">
    <location>
        <position position="135"/>
    </location>
</feature>
<proteinExistence type="predicted"/>
<protein>
    <submittedName>
        <fullName evidence="1">Uncharacterized protein</fullName>
    </submittedName>
</protein>
<feature type="non-terminal residue" evidence="1">
    <location>
        <position position="1"/>
    </location>
</feature>
<reference evidence="1" key="1">
    <citation type="submission" date="2021-06" db="EMBL/GenBank/DDBJ databases">
        <authorList>
            <person name="Hodson N. C."/>
            <person name="Mongue J. A."/>
            <person name="Jaron S. K."/>
        </authorList>
    </citation>
    <scope>NUCLEOTIDE SEQUENCE</scope>
</reference>
<evidence type="ECO:0000313" key="1">
    <source>
        <dbReference type="EMBL" id="CAG7643710.1"/>
    </source>
</evidence>
<gene>
    <name evidence="1" type="ORF">AFUS01_LOCUS493</name>
</gene>
<dbReference type="Pfam" id="PF03564">
    <property type="entry name" value="DUF1759"/>
    <property type="match status" value="1"/>
</dbReference>
<dbReference type="InterPro" id="IPR005312">
    <property type="entry name" value="DUF1759"/>
</dbReference>
<comment type="caution">
    <text evidence="1">The sequence shown here is derived from an EMBL/GenBank/DDBJ whole genome shotgun (WGS) entry which is preliminary data.</text>
</comment>
<evidence type="ECO:0000313" key="2">
    <source>
        <dbReference type="Proteomes" id="UP000708208"/>
    </source>
</evidence>
<dbReference type="Proteomes" id="UP000708208">
    <property type="component" value="Unassembled WGS sequence"/>
</dbReference>
<dbReference type="AlphaFoldDB" id="A0A8J2J4S1"/>
<sequence>TYLKGALQGKAEKLLNPIKICDSNYAVALGLLKKRFDVKREIVGAHLRQILELKTLDGSGVALIDFVDNVNRALESLKAQSRPQDNDFLYLFLVQKLDSALRREWEKTLKSDDMPTVKDLMEFLEKEAWVFLAAG</sequence>
<dbReference type="OrthoDB" id="7489123at2759"/>
<organism evidence="1 2">
    <name type="scientific">Allacma fusca</name>
    <dbReference type="NCBI Taxonomy" id="39272"/>
    <lineage>
        <taxon>Eukaryota</taxon>
        <taxon>Metazoa</taxon>
        <taxon>Ecdysozoa</taxon>
        <taxon>Arthropoda</taxon>
        <taxon>Hexapoda</taxon>
        <taxon>Collembola</taxon>
        <taxon>Symphypleona</taxon>
        <taxon>Sminthuridae</taxon>
        <taxon>Allacma</taxon>
    </lineage>
</organism>
<accession>A0A8J2J4S1</accession>
<keyword evidence="2" id="KW-1185">Reference proteome</keyword>